<feature type="region of interest" description="Disordered" evidence="10">
    <location>
        <begin position="196"/>
        <end position="215"/>
    </location>
</feature>
<dbReference type="InterPro" id="IPR001650">
    <property type="entry name" value="Helicase_C-like"/>
</dbReference>
<evidence type="ECO:0000259" key="12">
    <source>
        <dbReference type="PROSITE" id="PS51194"/>
    </source>
</evidence>
<evidence type="ECO:0000256" key="7">
    <source>
        <dbReference type="ARBA" id="ARBA00022853"/>
    </source>
</evidence>
<protein>
    <submittedName>
        <fullName evidence="13">Uncharacterized protein</fullName>
    </submittedName>
</protein>
<dbReference type="PANTHER" id="PTHR45623:SF49">
    <property type="entry name" value="SWI_SNF-RELATED MATRIX-ASSOCIATED ACTIN-DEPENDENT REGULATOR OF CHROMATIN SUBFAMILY A MEMBER 5"/>
    <property type="match status" value="1"/>
</dbReference>
<dbReference type="GO" id="GO:0140658">
    <property type="term" value="F:ATP-dependent chromatin remodeler activity"/>
    <property type="evidence" value="ECO:0007669"/>
    <property type="project" value="TreeGrafter"/>
</dbReference>
<evidence type="ECO:0000256" key="2">
    <source>
        <dbReference type="ARBA" id="ARBA00009687"/>
    </source>
</evidence>
<comment type="subcellular location">
    <subcellularLocation>
        <location evidence="1">Nucleus</location>
    </subcellularLocation>
</comment>
<dbReference type="SUPFAM" id="SSF52540">
    <property type="entry name" value="P-loop containing nucleoside triphosphate hydrolases"/>
    <property type="match status" value="2"/>
</dbReference>
<keyword evidence="8" id="KW-0238">DNA-binding</keyword>
<evidence type="ECO:0000256" key="5">
    <source>
        <dbReference type="ARBA" id="ARBA00022806"/>
    </source>
</evidence>
<keyword evidence="4" id="KW-0378">Hydrolase</keyword>
<dbReference type="Proteomes" id="UP000218209">
    <property type="component" value="Unassembled WGS sequence"/>
</dbReference>
<dbReference type="AlphaFoldDB" id="A0A1X6NU27"/>
<evidence type="ECO:0000256" key="10">
    <source>
        <dbReference type="SAM" id="MobiDB-lite"/>
    </source>
</evidence>
<dbReference type="GO" id="GO:0005524">
    <property type="term" value="F:ATP binding"/>
    <property type="evidence" value="ECO:0007669"/>
    <property type="project" value="UniProtKB-KW"/>
</dbReference>
<evidence type="ECO:0000256" key="1">
    <source>
        <dbReference type="ARBA" id="ARBA00004123"/>
    </source>
</evidence>
<comment type="similarity">
    <text evidence="2">Belongs to the SNF2/RAD54 helicase family. ISWI subfamily.</text>
</comment>
<dbReference type="InterPro" id="IPR038718">
    <property type="entry name" value="SNF2-like_sf"/>
</dbReference>
<feature type="compositionally biased region" description="Basic residues" evidence="10">
    <location>
        <begin position="752"/>
        <end position="761"/>
    </location>
</feature>
<evidence type="ECO:0000256" key="6">
    <source>
        <dbReference type="ARBA" id="ARBA00022840"/>
    </source>
</evidence>
<dbReference type="GO" id="GO:0005634">
    <property type="term" value="C:nucleus"/>
    <property type="evidence" value="ECO:0007669"/>
    <property type="project" value="UniProtKB-SubCell"/>
</dbReference>
<keyword evidence="7" id="KW-0156">Chromatin regulator</keyword>
<keyword evidence="3" id="KW-0547">Nucleotide-binding</keyword>
<evidence type="ECO:0000256" key="3">
    <source>
        <dbReference type="ARBA" id="ARBA00022741"/>
    </source>
</evidence>
<dbReference type="Pfam" id="PF00271">
    <property type="entry name" value="Helicase_C"/>
    <property type="match status" value="1"/>
</dbReference>
<dbReference type="EMBL" id="KV919082">
    <property type="protein sequence ID" value="OSX72111.1"/>
    <property type="molecule type" value="Genomic_DNA"/>
</dbReference>
<dbReference type="InterPro" id="IPR049730">
    <property type="entry name" value="SNF2/RAD54-like_C"/>
</dbReference>
<dbReference type="CDD" id="cd18793">
    <property type="entry name" value="SF2_C_SNF"/>
    <property type="match status" value="1"/>
</dbReference>
<dbReference type="CDD" id="cd17997">
    <property type="entry name" value="DEXHc_SMARCA1_SMARCA5"/>
    <property type="match status" value="1"/>
</dbReference>
<organism evidence="13 14">
    <name type="scientific">Porphyra umbilicalis</name>
    <name type="common">Purple laver</name>
    <name type="synonym">Red alga</name>
    <dbReference type="NCBI Taxonomy" id="2786"/>
    <lineage>
        <taxon>Eukaryota</taxon>
        <taxon>Rhodophyta</taxon>
        <taxon>Bangiophyceae</taxon>
        <taxon>Bangiales</taxon>
        <taxon>Bangiaceae</taxon>
        <taxon>Porphyra</taxon>
    </lineage>
</organism>
<feature type="compositionally biased region" description="Pro residues" evidence="10">
    <location>
        <begin position="696"/>
        <end position="707"/>
    </location>
</feature>
<keyword evidence="14" id="KW-1185">Reference proteome</keyword>
<dbReference type="GO" id="GO:0004386">
    <property type="term" value="F:helicase activity"/>
    <property type="evidence" value="ECO:0007669"/>
    <property type="project" value="UniProtKB-KW"/>
</dbReference>
<feature type="domain" description="Helicase ATP-binding" evidence="11">
    <location>
        <begin position="13"/>
        <end position="178"/>
    </location>
</feature>
<dbReference type="GO" id="GO:0016887">
    <property type="term" value="F:ATP hydrolysis activity"/>
    <property type="evidence" value="ECO:0007669"/>
    <property type="project" value="TreeGrafter"/>
</dbReference>
<feature type="compositionally biased region" description="Polar residues" evidence="10">
    <location>
        <begin position="794"/>
        <end position="806"/>
    </location>
</feature>
<evidence type="ECO:0000313" key="13">
    <source>
        <dbReference type="EMBL" id="OSX72111.1"/>
    </source>
</evidence>
<dbReference type="FunFam" id="3.40.50.10810:FF:000005">
    <property type="entry name" value="Photoperiod-independent early flowering 1"/>
    <property type="match status" value="1"/>
</dbReference>
<dbReference type="SMART" id="SM00487">
    <property type="entry name" value="DEXDc"/>
    <property type="match status" value="1"/>
</dbReference>
<feature type="domain" description="Helicase C-terminal" evidence="12">
    <location>
        <begin position="338"/>
        <end position="502"/>
    </location>
</feature>
<dbReference type="GO" id="GO:0042393">
    <property type="term" value="F:histone binding"/>
    <property type="evidence" value="ECO:0007669"/>
    <property type="project" value="TreeGrafter"/>
</dbReference>
<dbReference type="PANTHER" id="PTHR45623">
    <property type="entry name" value="CHROMODOMAIN-HELICASE-DNA-BINDING PROTEIN 3-RELATED-RELATED"/>
    <property type="match status" value="1"/>
</dbReference>
<dbReference type="PROSITE" id="PS51192">
    <property type="entry name" value="HELICASE_ATP_BIND_1"/>
    <property type="match status" value="1"/>
</dbReference>
<dbReference type="GO" id="GO:0003677">
    <property type="term" value="F:DNA binding"/>
    <property type="evidence" value="ECO:0007669"/>
    <property type="project" value="UniProtKB-KW"/>
</dbReference>
<dbReference type="Gene3D" id="3.40.50.300">
    <property type="entry name" value="P-loop containing nucleotide triphosphate hydrolases"/>
    <property type="match status" value="1"/>
</dbReference>
<dbReference type="Pfam" id="PF00176">
    <property type="entry name" value="SNF2-rel_dom"/>
    <property type="match status" value="1"/>
</dbReference>
<evidence type="ECO:0000256" key="8">
    <source>
        <dbReference type="ARBA" id="ARBA00023125"/>
    </source>
</evidence>
<evidence type="ECO:0000256" key="9">
    <source>
        <dbReference type="ARBA" id="ARBA00023242"/>
    </source>
</evidence>
<evidence type="ECO:0000313" key="14">
    <source>
        <dbReference type="Proteomes" id="UP000218209"/>
    </source>
</evidence>
<dbReference type="Gene3D" id="3.40.50.10810">
    <property type="entry name" value="Tandem AAA-ATPase domain"/>
    <property type="match status" value="1"/>
</dbReference>
<dbReference type="GO" id="GO:0003682">
    <property type="term" value="F:chromatin binding"/>
    <property type="evidence" value="ECO:0007669"/>
    <property type="project" value="TreeGrafter"/>
</dbReference>
<evidence type="ECO:0000256" key="4">
    <source>
        <dbReference type="ARBA" id="ARBA00022801"/>
    </source>
</evidence>
<feature type="compositionally biased region" description="Low complexity" evidence="10">
    <location>
        <begin position="727"/>
        <end position="742"/>
    </location>
</feature>
<sequence length="806" mass="88859">MRAYQLEGLNFLISLFERGVNGILADEMGLGKTLQTISLLGFLRQYKNITGPHLVIVPKSTLGNWMNEFRRWCPDIRPVRFHGDQEERKRQMEEDLVFGRFDVCVTSYEMVTKEKNFLAKYAWRYLVIDEAHRIKNEASMLSQVVRTFETQARLLVTGTPLQNNLKELWALLNFLLPDVFSSSDDFESWFSVVEEQDGGPGASGGAGGADGSDGDVVDAAEAAEKAKAKTEIVSQLHAVLRPFLIRRLKSEVETSLPPKTETVLFTFLTPMQLDLYRNLLRKDITAINGKGGDRVRLLNLVMQLRKVCQHPYLFEGQEDRSLDPYGDHLITNCAKLSLLDKLLPRLRADGHRVLIFSQMTRVLDVLEDYCHENLRNYPYCRIDGSTDGESRDAQIADFNRPGSDKFIFLLSTRAGGLGINLATADTVIIFDSDWNPQMDLQAMDRAHRIGQKKPVTVLRLVTRDSVEERILRKAMEKLRLDTLVIQQGRLASNKNVNKEELLDMVRCGADQFFSAKAGQFEDEDLDAILARGQRKTKELNDDLSARAAKAAETGNLSLLDLTLDGRAALGGTGSVYNFQGENYAASGGGAGDHFFLDVGKRSRVRTYDENALAGVGVNGGMSAAEVAASRARAKFKTLKYKTPKLDDHQLFNTVRLKELFAAERAIVDKYNATVEAAAKEAADAATAAVSAGMDAPPLPTPPPPPPSRCSAPQMRRKNNAWSCRALPTGPAVSSTPSSAAASGTGGTTPRPLRLKSGRPRRWPTCTSTRLSFGAVGQRRSSRGPACARALRTGKPNSSAAGGSTWR</sequence>
<dbReference type="FunFam" id="3.40.50.300:FF:000082">
    <property type="entry name" value="ISWI chromatin remodeling complex ATPase ISW1"/>
    <property type="match status" value="1"/>
</dbReference>
<keyword evidence="5" id="KW-0347">Helicase</keyword>
<keyword evidence="9" id="KW-0539">Nucleus</keyword>
<dbReference type="InterPro" id="IPR014001">
    <property type="entry name" value="Helicase_ATP-bd"/>
</dbReference>
<feature type="compositionally biased region" description="Gly residues" evidence="10">
    <location>
        <begin position="198"/>
        <end position="211"/>
    </location>
</feature>
<dbReference type="InterPro" id="IPR027417">
    <property type="entry name" value="P-loop_NTPase"/>
</dbReference>
<dbReference type="InterPro" id="IPR044754">
    <property type="entry name" value="Isw1/2_DEXHc"/>
</dbReference>
<evidence type="ECO:0000259" key="11">
    <source>
        <dbReference type="PROSITE" id="PS51192"/>
    </source>
</evidence>
<dbReference type="SMART" id="SM00490">
    <property type="entry name" value="HELICc"/>
    <property type="match status" value="1"/>
</dbReference>
<dbReference type="InterPro" id="IPR000330">
    <property type="entry name" value="SNF2_N"/>
</dbReference>
<name>A0A1X6NU27_PORUM</name>
<dbReference type="OrthoDB" id="5857104at2759"/>
<dbReference type="GO" id="GO:0000785">
    <property type="term" value="C:chromatin"/>
    <property type="evidence" value="ECO:0007669"/>
    <property type="project" value="TreeGrafter"/>
</dbReference>
<dbReference type="GO" id="GO:0034728">
    <property type="term" value="P:nucleosome organization"/>
    <property type="evidence" value="ECO:0007669"/>
    <property type="project" value="TreeGrafter"/>
</dbReference>
<feature type="region of interest" description="Disordered" evidence="10">
    <location>
        <begin position="688"/>
        <end position="806"/>
    </location>
</feature>
<keyword evidence="6" id="KW-0067">ATP-binding</keyword>
<dbReference type="PROSITE" id="PS51194">
    <property type="entry name" value="HELICASE_CTER"/>
    <property type="match status" value="1"/>
</dbReference>
<reference evidence="13 14" key="1">
    <citation type="submission" date="2017-03" db="EMBL/GenBank/DDBJ databases">
        <title>WGS assembly of Porphyra umbilicalis.</title>
        <authorList>
            <person name="Brawley S.H."/>
            <person name="Blouin N.A."/>
            <person name="Ficko-Blean E."/>
            <person name="Wheeler G.L."/>
            <person name="Lohr M."/>
            <person name="Goodson H.V."/>
            <person name="Jenkins J.W."/>
            <person name="Blaby-Haas C.E."/>
            <person name="Helliwell K.E."/>
            <person name="Chan C."/>
            <person name="Marriage T."/>
            <person name="Bhattacharya D."/>
            <person name="Klein A.S."/>
            <person name="Badis Y."/>
            <person name="Brodie J."/>
            <person name="Cao Y."/>
            <person name="Collen J."/>
            <person name="Dittami S.M."/>
            <person name="Gachon C.M."/>
            <person name="Green B.R."/>
            <person name="Karpowicz S."/>
            <person name="Kim J.W."/>
            <person name="Kudahl U."/>
            <person name="Lin S."/>
            <person name="Michel G."/>
            <person name="Mittag M."/>
            <person name="Olson B.J."/>
            <person name="Pangilinan J."/>
            <person name="Peng Y."/>
            <person name="Qiu H."/>
            <person name="Shu S."/>
            <person name="Singer J.T."/>
            <person name="Smith A.G."/>
            <person name="Sprecher B.N."/>
            <person name="Wagner V."/>
            <person name="Wang W."/>
            <person name="Wang Z.-Y."/>
            <person name="Yan J."/>
            <person name="Yarish C."/>
            <person name="Zoeuner-Riek S."/>
            <person name="Zhuang Y."/>
            <person name="Zou Y."/>
            <person name="Lindquist E.A."/>
            <person name="Grimwood J."/>
            <person name="Barry K."/>
            <person name="Rokhsar D.S."/>
            <person name="Schmutz J."/>
            <person name="Stiller J.W."/>
            <person name="Grossman A.R."/>
            <person name="Prochnik S.E."/>
        </authorList>
    </citation>
    <scope>NUCLEOTIDE SEQUENCE [LARGE SCALE GENOMIC DNA]</scope>
    <source>
        <strain evidence="13">4086291</strain>
    </source>
</reference>
<gene>
    <name evidence="13" type="ORF">BU14_0465s0003</name>
</gene>
<accession>A0A1X6NU27</accession>
<proteinExistence type="inferred from homology"/>